<reference evidence="5" key="1">
    <citation type="submission" date="2020-05" db="EMBL/GenBank/DDBJ databases">
        <title>Phylogenomic resolution of chytrid fungi.</title>
        <authorList>
            <person name="Stajich J.E."/>
            <person name="Amses K."/>
            <person name="Simmons R."/>
            <person name="Seto K."/>
            <person name="Myers J."/>
            <person name="Bonds A."/>
            <person name="Quandt C.A."/>
            <person name="Barry K."/>
            <person name="Liu P."/>
            <person name="Grigoriev I."/>
            <person name="Longcore J.E."/>
            <person name="James T.Y."/>
        </authorList>
    </citation>
    <scope>NUCLEOTIDE SEQUENCE</scope>
    <source>
        <strain evidence="5">JEL0476</strain>
    </source>
</reference>
<comment type="caution">
    <text evidence="5">The sequence shown here is derived from an EMBL/GenBank/DDBJ whole genome shotgun (WGS) entry which is preliminary data.</text>
</comment>
<feature type="non-terminal residue" evidence="5">
    <location>
        <position position="791"/>
    </location>
</feature>
<dbReference type="InterPro" id="IPR051128">
    <property type="entry name" value="EgtD_Methyltrsf_superfamily"/>
</dbReference>
<dbReference type="InterPro" id="IPR019257">
    <property type="entry name" value="MeTrfase_dom"/>
</dbReference>
<feature type="domain" description="Sulfatase-modifying factor enzyme-like" evidence="3">
    <location>
        <begin position="540"/>
        <end position="791"/>
    </location>
</feature>
<dbReference type="InterPro" id="IPR005532">
    <property type="entry name" value="SUMF_dom"/>
</dbReference>
<evidence type="ECO:0000259" key="4">
    <source>
        <dbReference type="Pfam" id="PF10017"/>
    </source>
</evidence>
<dbReference type="PANTHER" id="PTHR43397">
    <property type="entry name" value="ERGOTHIONEINE BIOSYNTHESIS PROTEIN 1"/>
    <property type="match status" value="1"/>
</dbReference>
<dbReference type="InterPro" id="IPR017805">
    <property type="entry name" value="SAM_MeTrfase_EasF-type_put"/>
</dbReference>
<keyword evidence="6" id="KW-1185">Reference proteome</keyword>
<keyword evidence="2" id="KW-0808">Transferase</keyword>
<dbReference type="GO" id="GO:0008168">
    <property type="term" value="F:methyltransferase activity"/>
    <property type="evidence" value="ECO:0007669"/>
    <property type="project" value="UniProtKB-KW"/>
</dbReference>
<evidence type="ECO:0000259" key="3">
    <source>
        <dbReference type="Pfam" id="PF03781"/>
    </source>
</evidence>
<dbReference type="AlphaFoldDB" id="A0AAD5U067"/>
<dbReference type="Gene3D" id="3.90.1580.10">
    <property type="entry name" value="paralog of FGE (formylglycine-generating enzyme)"/>
    <property type="match status" value="1"/>
</dbReference>
<evidence type="ECO:0000313" key="6">
    <source>
        <dbReference type="Proteomes" id="UP001211065"/>
    </source>
</evidence>
<keyword evidence="1" id="KW-0489">Methyltransferase</keyword>
<evidence type="ECO:0000313" key="5">
    <source>
        <dbReference type="EMBL" id="KAJ3219054.1"/>
    </source>
</evidence>
<protein>
    <submittedName>
        <fullName evidence="5">Uncharacterized protein</fullName>
    </submittedName>
</protein>
<proteinExistence type="predicted"/>
<dbReference type="Gene3D" id="3.40.50.150">
    <property type="entry name" value="Vaccinia Virus protein VP39"/>
    <property type="match status" value="1"/>
</dbReference>
<dbReference type="NCBIfam" id="TIGR03439">
    <property type="entry name" value="methyl_EasF"/>
    <property type="match status" value="1"/>
</dbReference>
<feature type="domain" description="Histidine-specific methyltransferase SAM-dependent" evidence="4">
    <location>
        <begin position="48"/>
        <end position="345"/>
    </location>
</feature>
<evidence type="ECO:0000256" key="2">
    <source>
        <dbReference type="ARBA" id="ARBA00022679"/>
    </source>
</evidence>
<dbReference type="SUPFAM" id="SSF56436">
    <property type="entry name" value="C-type lectin-like"/>
    <property type="match status" value="1"/>
</dbReference>
<dbReference type="Pfam" id="PF03781">
    <property type="entry name" value="FGE-sulfatase"/>
    <property type="match status" value="1"/>
</dbReference>
<dbReference type="GO" id="GO:0032259">
    <property type="term" value="P:methylation"/>
    <property type="evidence" value="ECO:0007669"/>
    <property type="project" value="UniProtKB-KW"/>
</dbReference>
<gene>
    <name evidence="5" type="ORF">HK099_004837</name>
</gene>
<dbReference type="InterPro" id="IPR029063">
    <property type="entry name" value="SAM-dependent_MTases_sf"/>
</dbReference>
<evidence type="ECO:0000256" key="1">
    <source>
        <dbReference type="ARBA" id="ARBA00022603"/>
    </source>
</evidence>
<dbReference type="EMBL" id="JADGJW010000354">
    <property type="protein sequence ID" value="KAJ3219054.1"/>
    <property type="molecule type" value="Genomic_DNA"/>
</dbReference>
<dbReference type="InterPro" id="IPR016187">
    <property type="entry name" value="CTDL_fold"/>
</dbReference>
<dbReference type="Proteomes" id="UP001211065">
    <property type="component" value="Unassembled WGS sequence"/>
</dbReference>
<dbReference type="Pfam" id="PF10017">
    <property type="entry name" value="Methyltransf_33"/>
    <property type="match status" value="1"/>
</dbReference>
<accession>A0AAD5U067</accession>
<organism evidence="5 6">
    <name type="scientific">Clydaea vesicula</name>
    <dbReference type="NCBI Taxonomy" id="447962"/>
    <lineage>
        <taxon>Eukaryota</taxon>
        <taxon>Fungi</taxon>
        <taxon>Fungi incertae sedis</taxon>
        <taxon>Chytridiomycota</taxon>
        <taxon>Chytridiomycota incertae sedis</taxon>
        <taxon>Chytridiomycetes</taxon>
        <taxon>Lobulomycetales</taxon>
        <taxon>Lobulomycetaceae</taxon>
        <taxon>Clydaea</taxon>
    </lineage>
</organism>
<name>A0AAD5U067_9FUNG</name>
<dbReference type="PANTHER" id="PTHR43397:SF1">
    <property type="entry name" value="ERGOTHIONEINE BIOSYNTHESIS PROTEIN 1"/>
    <property type="match status" value="1"/>
</dbReference>
<dbReference type="InterPro" id="IPR042095">
    <property type="entry name" value="SUMF_sf"/>
</dbReference>
<sequence length="791" mass="91213">MKSTVNIIKLQATINATRDLIWNSLQKKSTVFDPKTSLNSDENQLLIRSIPTLVLYNDDGLDLFDQITYNHQYYLTDCEIDIFKNYGVQMAEYVQNDSIVVELGVGAMRKTRHFLNSVVEQNKSPTYYAIDLEEETLRSCLEELAKEFPTIKFVGLCGLYEKGLEYISKLPKANSPKIILWLGSSIGNMTRPEAVEFFKFVDKTALVPGDLFFVGIDRRNEPEVISKAYNDDMGITRDFILNGLSNVNDIFNENIFDKSQFEYVSIYNSILGRHEAYYKSLVDQTLSVNDPKFEDIHLCKGELINVEYSYKYNIDEVETLAHDSKFNHTHCWFDSTKKYGFHMFQRPPFFFPKVPTETLPTCPTLEEFHELWKAWDLVTGTMIENCYEKPISLRLPYIFYFGHIPAFSDQRLNQYLCKPLTEPAEFAVVFERGIDPDVTDGICRHSHSEELDTWPSVEDVLDYLSRVRESIGAVFKEFDNGKEFSSQLKEILFMLFEHEAMHLETLLYMILQSDNLIPPKNVLPPPFSLHSTNMKIPSSSLIDVDGGIEKVGQNKNRKVLGWDLESPIQELEVKAFKIQTRPVTIGEYFKFLKLKRKENAVSLEELIPSSWSYDPEAINSGMDLNPSDFKLKTVFGKLSLSAGWLKSVSCSYVQASAYAESVGMRIPNQQELLKLKRLSLEENGDFVTRGTNVGFSSWLPKDLNIKKIHNDIRDVDICGNGWEWSSSVWEKFEGYKTSDLYPGYSFDFLDGKHNLMFGGSWATHPRLALRNSFKNWFQRDYNFMFAQFRCA</sequence>